<evidence type="ECO:0000256" key="2">
    <source>
        <dbReference type="ARBA" id="ARBA00022832"/>
    </source>
</evidence>
<comment type="similarity">
    <text evidence="1">Belongs to the enoyl-CoA hydratase/isomerase family.</text>
</comment>
<dbReference type="Gene3D" id="3.90.226.10">
    <property type="entry name" value="2-enoyl-CoA Hydratase, Chain A, domain 1"/>
    <property type="match status" value="1"/>
</dbReference>
<dbReference type="SUPFAM" id="SSF52096">
    <property type="entry name" value="ClpP/crotonase"/>
    <property type="match status" value="1"/>
</dbReference>
<evidence type="ECO:0000256" key="5">
    <source>
        <dbReference type="ARBA" id="ARBA00037410"/>
    </source>
</evidence>
<dbReference type="Pfam" id="PF00378">
    <property type="entry name" value="ECH_1"/>
    <property type="match status" value="1"/>
</dbReference>
<accession>A0A1N6Q9U1</accession>
<keyword evidence="8" id="KW-1185">Reference proteome</keyword>
<dbReference type="GO" id="GO:0016836">
    <property type="term" value="F:hydro-lyase activity"/>
    <property type="evidence" value="ECO:0007669"/>
    <property type="project" value="TreeGrafter"/>
</dbReference>
<dbReference type="GO" id="GO:0006631">
    <property type="term" value="P:fatty acid metabolic process"/>
    <property type="evidence" value="ECO:0007669"/>
    <property type="project" value="UniProtKB-KW"/>
</dbReference>
<evidence type="ECO:0000313" key="8">
    <source>
        <dbReference type="Proteomes" id="UP000186895"/>
    </source>
</evidence>
<gene>
    <name evidence="7" type="ORF">SAMN05421647_102360</name>
</gene>
<dbReference type="InterPro" id="IPR052377">
    <property type="entry name" value="Mitochondrial_ECH-domain"/>
</dbReference>
<sequence>MSQSLLERQDQAGVATLTLSRPDAYNSLSLELMQALHAELDSIADDINVRCVVIRGSGKGFCAGHDLKQMLGEGEEEYYRCTFDTCSRLMQRVVSLPVPVIAQVHGVATAAGCQLVASADMAVAADNARFATPGVNIGLFCSTPMVALSRAVQPKHAMELLLTGDLINAQRAFDIGLINQLVPEAELETAVDTLAAKIASKSRKTLQIGKQAFYRQRELPLSEAYEFCSEVMVGNMLIDDAQEGIDAFINKRKPEWTHR</sequence>
<evidence type="ECO:0000256" key="1">
    <source>
        <dbReference type="ARBA" id="ARBA00005254"/>
    </source>
</evidence>
<dbReference type="STRING" id="49186.SAMN05421647_102360"/>
<dbReference type="InterPro" id="IPR001753">
    <property type="entry name" value="Enoyl-CoA_hydra/iso"/>
</dbReference>
<dbReference type="PANTHER" id="PTHR43602:SF1">
    <property type="entry name" value="ENOYL-COA HYDRATASE DOMAIN-CONTAINING PROTEIN 3, MITOCHONDRIAL"/>
    <property type="match status" value="1"/>
</dbReference>
<dbReference type="EMBL" id="FTMN01000002">
    <property type="protein sequence ID" value="SIQ13278.1"/>
    <property type="molecule type" value="Genomic_DNA"/>
</dbReference>
<keyword evidence="2" id="KW-0276">Fatty acid metabolism</keyword>
<evidence type="ECO:0000256" key="6">
    <source>
        <dbReference type="ARBA" id="ARBA00040545"/>
    </source>
</evidence>
<keyword evidence="4" id="KW-0443">Lipid metabolism</keyword>
<keyword evidence="3" id="KW-0809">Transit peptide</keyword>
<dbReference type="Gene3D" id="1.10.12.10">
    <property type="entry name" value="Lyase 2-enoyl-coa Hydratase, Chain A, domain 2"/>
    <property type="match status" value="1"/>
</dbReference>
<protein>
    <recommendedName>
        <fullName evidence="6">Enoyl-CoA hydratase domain-containing protein 3, mitochondrial</fullName>
    </recommendedName>
</protein>
<name>A0A1N6Q9U1_9GAMM</name>
<reference evidence="7 8" key="1">
    <citation type="submission" date="2017-01" db="EMBL/GenBank/DDBJ databases">
        <authorList>
            <person name="Mah S.A."/>
            <person name="Swanson W.J."/>
            <person name="Moy G.W."/>
            <person name="Vacquier V.D."/>
        </authorList>
    </citation>
    <scope>NUCLEOTIDE SEQUENCE [LARGE SCALE GENOMIC DNA]</scope>
    <source>
        <strain evidence="7 8">DSM 7027</strain>
    </source>
</reference>
<dbReference type="AlphaFoldDB" id="A0A1N6Q9U1"/>
<dbReference type="PANTHER" id="PTHR43602">
    <property type="match status" value="1"/>
</dbReference>
<dbReference type="CDD" id="cd06558">
    <property type="entry name" value="crotonase-like"/>
    <property type="match status" value="1"/>
</dbReference>
<evidence type="ECO:0000313" key="7">
    <source>
        <dbReference type="EMBL" id="SIQ13278.1"/>
    </source>
</evidence>
<dbReference type="Proteomes" id="UP000186895">
    <property type="component" value="Unassembled WGS sequence"/>
</dbReference>
<dbReference type="eggNOG" id="COG1024">
    <property type="taxonomic scope" value="Bacteria"/>
</dbReference>
<organism evidence="7 8">
    <name type="scientific">Marinobacterium stanieri</name>
    <dbReference type="NCBI Taxonomy" id="49186"/>
    <lineage>
        <taxon>Bacteria</taxon>
        <taxon>Pseudomonadati</taxon>
        <taxon>Pseudomonadota</taxon>
        <taxon>Gammaproteobacteria</taxon>
        <taxon>Oceanospirillales</taxon>
        <taxon>Oceanospirillaceae</taxon>
        <taxon>Marinobacterium</taxon>
    </lineage>
</organism>
<dbReference type="RefSeq" id="WP_076461775.1">
    <property type="nucleotide sequence ID" value="NZ_FTMN01000002.1"/>
</dbReference>
<proteinExistence type="inferred from homology"/>
<dbReference type="InterPro" id="IPR014748">
    <property type="entry name" value="Enoyl-CoA_hydra_C"/>
</dbReference>
<evidence type="ECO:0000256" key="4">
    <source>
        <dbReference type="ARBA" id="ARBA00023098"/>
    </source>
</evidence>
<dbReference type="NCBIfam" id="NF006008">
    <property type="entry name" value="PRK08139.1"/>
    <property type="match status" value="1"/>
</dbReference>
<dbReference type="InterPro" id="IPR029045">
    <property type="entry name" value="ClpP/crotonase-like_dom_sf"/>
</dbReference>
<evidence type="ECO:0000256" key="3">
    <source>
        <dbReference type="ARBA" id="ARBA00022946"/>
    </source>
</evidence>
<comment type="function">
    <text evidence="5">May play a role in fatty acid biosynthesis and insulin sensitivity.</text>
</comment>